<keyword evidence="4" id="KW-1185">Reference proteome</keyword>
<protein>
    <submittedName>
        <fullName evidence="3">DUF294 nucleotidyltransferase-like domain-containing protein</fullName>
    </submittedName>
</protein>
<evidence type="ECO:0000313" key="4">
    <source>
        <dbReference type="Proteomes" id="UP001148125"/>
    </source>
</evidence>
<comment type="caution">
    <text evidence="3">The sequence shown here is derived from an EMBL/GenBank/DDBJ whole genome shotgun (WGS) entry which is preliminary data.</text>
</comment>
<dbReference type="Proteomes" id="UP001148125">
    <property type="component" value="Unassembled WGS sequence"/>
</dbReference>
<proteinExistence type="predicted"/>
<dbReference type="Pfam" id="PF10335">
    <property type="entry name" value="DUF294_C"/>
    <property type="match status" value="1"/>
</dbReference>
<dbReference type="CDD" id="cd05401">
    <property type="entry name" value="NT_GlnE_GlnD_like"/>
    <property type="match status" value="1"/>
</dbReference>
<feature type="domain" description="Protein-PII uridylyltransferase N-terminal" evidence="1">
    <location>
        <begin position="27"/>
        <end position="145"/>
    </location>
</feature>
<dbReference type="Pfam" id="PF03445">
    <property type="entry name" value="DUF294"/>
    <property type="match status" value="1"/>
</dbReference>
<dbReference type="InterPro" id="IPR005105">
    <property type="entry name" value="GlnD_Uridyltrans_N"/>
</dbReference>
<evidence type="ECO:0000259" key="2">
    <source>
        <dbReference type="Pfam" id="PF10335"/>
    </source>
</evidence>
<organism evidence="3 4">
    <name type="scientific">Alkalihalobacterium chitinilyticum</name>
    <dbReference type="NCBI Taxonomy" id="2980103"/>
    <lineage>
        <taxon>Bacteria</taxon>
        <taxon>Bacillati</taxon>
        <taxon>Bacillota</taxon>
        <taxon>Bacilli</taxon>
        <taxon>Bacillales</taxon>
        <taxon>Bacillaceae</taxon>
        <taxon>Alkalihalobacterium</taxon>
    </lineage>
</organism>
<accession>A0ABT5VGQ5</accession>
<evidence type="ECO:0000313" key="3">
    <source>
        <dbReference type="EMBL" id="MDE5414633.1"/>
    </source>
</evidence>
<gene>
    <name evidence="3" type="ORF">N7Z68_14740</name>
</gene>
<dbReference type="InterPro" id="IPR018821">
    <property type="entry name" value="DUF294_put_nucleoTrafse_sb-bd"/>
</dbReference>
<dbReference type="EMBL" id="JAOTPO010000010">
    <property type="protein sequence ID" value="MDE5414633.1"/>
    <property type="molecule type" value="Genomic_DNA"/>
</dbReference>
<sequence>MKQPMVNTYEQLKGWRMSSIEQVKYDHTKLNEFHDELITKTVKAAIENVTSEWGPPPAHFAFFMMGSAARFEQALWSDQDHGLVYLSTNDREKDYFLKLGKEISTALACVGYVRCDGLVMASSERWCKSLLSWNAQIQDWIEEESFETLRHLLTFFDSRVFIGNPSLLDELKDVIFLNLKENPSLMQRFYENVERRKKAIGVFGQLLVESYGSHHNVIHLKNTVLFPYVNSLRLLALQEQIKAPETLVRFEQLPDQLIEVKKLRETFARLLQFRLRFQGNEQSYETIHLLKVDKLTSNEKQELKEYIRSGARLYKLTKKHIDKGCGMK</sequence>
<evidence type="ECO:0000259" key="1">
    <source>
        <dbReference type="Pfam" id="PF03445"/>
    </source>
</evidence>
<feature type="domain" description="DUF294" evidence="2">
    <location>
        <begin position="184"/>
        <end position="320"/>
    </location>
</feature>
<name>A0ABT5VGQ5_9BACI</name>
<reference evidence="3" key="1">
    <citation type="submission" date="2024-05" db="EMBL/GenBank/DDBJ databases">
        <title>Alkalihalobacillus sp. strain MEB203 novel alkaliphilic bacterium from Lonar Lake, India.</title>
        <authorList>
            <person name="Joshi A."/>
            <person name="Thite S."/>
            <person name="Mengade P."/>
        </authorList>
    </citation>
    <scope>NUCLEOTIDE SEQUENCE</scope>
    <source>
        <strain evidence="3">MEB 203</strain>
    </source>
</reference>
<dbReference type="RefSeq" id="WP_275119247.1">
    <property type="nucleotide sequence ID" value="NZ_JAOTPO010000010.1"/>
</dbReference>